<dbReference type="NCBIfam" id="TIGR01251">
    <property type="entry name" value="ribP_PPkin"/>
    <property type="match status" value="1"/>
</dbReference>
<dbReference type="GO" id="GO:0009156">
    <property type="term" value="P:ribonucleoside monophosphate biosynthetic process"/>
    <property type="evidence" value="ECO:0007669"/>
    <property type="project" value="InterPro"/>
</dbReference>
<evidence type="ECO:0000313" key="11">
    <source>
        <dbReference type="EMBL" id="KUG26143.1"/>
    </source>
</evidence>
<keyword evidence="7" id="KW-0067">ATP-binding</keyword>
<dbReference type="GO" id="GO:0005524">
    <property type="term" value="F:ATP binding"/>
    <property type="evidence" value="ECO:0007669"/>
    <property type="project" value="UniProtKB-KW"/>
</dbReference>
<dbReference type="GO" id="GO:0006164">
    <property type="term" value="P:purine nucleotide biosynthetic process"/>
    <property type="evidence" value="ECO:0007669"/>
    <property type="project" value="TreeGrafter"/>
</dbReference>
<evidence type="ECO:0000256" key="1">
    <source>
        <dbReference type="ARBA" id="ARBA00013247"/>
    </source>
</evidence>
<dbReference type="FunFam" id="3.40.50.2020:FF:000002">
    <property type="entry name" value="Ribose-phosphate pyrophosphokinase"/>
    <property type="match status" value="1"/>
</dbReference>
<dbReference type="InterPro" id="IPR000842">
    <property type="entry name" value="PRib_PP_synth_CS"/>
</dbReference>
<dbReference type="EMBL" id="LNQE01000526">
    <property type="protein sequence ID" value="KUG26143.1"/>
    <property type="molecule type" value="Genomic_DNA"/>
</dbReference>
<dbReference type="InterPro" id="IPR029099">
    <property type="entry name" value="Pribosyltran_N"/>
</dbReference>
<evidence type="ECO:0000256" key="9">
    <source>
        <dbReference type="ARBA" id="ARBA00049535"/>
    </source>
</evidence>
<evidence type="ECO:0000256" key="7">
    <source>
        <dbReference type="ARBA" id="ARBA00022840"/>
    </source>
</evidence>
<dbReference type="NCBIfam" id="NF002320">
    <property type="entry name" value="PRK01259.1"/>
    <property type="match status" value="1"/>
</dbReference>
<evidence type="ECO:0000256" key="8">
    <source>
        <dbReference type="ARBA" id="ARBA00022842"/>
    </source>
</evidence>
<dbReference type="Pfam" id="PF14572">
    <property type="entry name" value="Pribosyl_synth"/>
    <property type="match status" value="1"/>
</dbReference>
<name>A0A0W8FYZ8_9ZZZZ</name>
<dbReference type="GO" id="GO:0004749">
    <property type="term" value="F:ribose phosphate diphosphokinase activity"/>
    <property type="evidence" value="ECO:0007669"/>
    <property type="project" value="UniProtKB-EC"/>
</dbReference>
<evidence type="ECO:0000259" key="10">
    <source>
        <dbReference type="Pfam" id="PF13793"/>
    </source>
</evidence>
<dbReference type="EC" id="2.7.6.1" evidence="1"/>
<evidence type="ECO:0000256" key="2">
    <source>
        <dbReference type="ARBA" id="ARBA00022679"/>
    </source>
</evidence>
<dbReference type="GO" id="GO:0006015">
    <property type="term" value="P:5-phosphoribose 1-diphosphate biosynthetic process"/>
    <property type="evidence" value="ECO:0007669"/>
    <property type="project" value="TreeGrafter"/>
</dbReference>
<dbReference type="GO" id="GO:0000287">
    <property type="term" value="F:magnesium ion binding"/>
    <property type="evidence" value="ECO:0007669"/>
    <property type="project" value="InterPro"/>
</dbReference>
<dbReference type="SMART" id="SM01400">
    <property type="entry name" value="Pribosyltran_N"/>
    <property type="match status" value="1"/>
</dbReference>
<comment type="caution">
    <text evidence="11">The sequence shown here is derived from an EMBL/GenBank/DDBJ whole genome shotgun (WGS) entry which is preliminary data.</text>
</comment>
<dbReference type="CDD" id="cd06223">
    <property type="entry name" value="PRTases_typeI"/>
    <property type="match status" value="1"/>
</dbReference>
<dbReference type="PANTHER" id="PTHR10210:SF41">
    <property type="entry name" value="RIBOSE-PHOSPHATE PYROPHOSPHOKINASE 1, CHLOROPLASTIC"/>
    <property type="match status" value="1"/>
</dbReference>
<keyword evidence="3" id="KW-0479">Metal-binding</keyword>
<dbReference type="HAMAP" id="MF_00583_B">
    <property type="entry name" value="RibP_PPkinase_B"/>
    <property type="match status" value="1"/>
</dbReference>
<dbReference type="InterPro" id="IPR000836">
    <property type="entry name" value="PRTase_dom"/>
</dbReference>
<evidence type="ECO:0000256" key="5">
    <source>
        <dbReference type="ARBA" id="ARBA00022741"/>
    </source>
</evidence>
<dbReference type="GO" id="GO:0016301">
    <property type="term" value="F:kinase activity"/>
    <property type="evidence" value="ECO:0007669"/>
    <property type="project" value="UniProtKB-KW"/>
</dbReference>
<proteinExistence type="inferred from homology"/>
<dbReference type="FunFam" id="3.40.50.2020:FF:000014">
    <property type="entry name" value="Ribose-phosphate pyrophosphokinase 1"/>
    <property type="match status" value="1"/>
</dbReference>
<dbReference type="GO" id="GO:0005737">
    <property type="term" value="C:cytoplasm"/>
    <property type="evidence" value="ECO:0007669"/>
    <property type="project" value="TreeGrafter"/>
</dbReference>
<evidence type="ECO:0000256" key="6">
    <source>
        <dbReference type="ARBA" id="ARBA00022777"/>
    </source>
</evidence>
<protein>
    <recommendedName>
        <fullName evidence="1">ribose-phosphate diphosphokinase</fullName>
        <ecNumber evidence="1">2.7.6.1</ecNumber>
    </recommendedName>
</protein>
<keyword evidence="8" id="KW-0460">Magnesium</keyword>
<keyword evidence="4" id="KW-0545">Nucleotide biosynthesis</keyword>
<comment type="catalytic activity">
    <reaction evidence="9">
        <text>D-ribose 5-phosphate + ATP = 5-phospho-alpha-D-ribose 1-diphosphate + AMP + H(+)</text>
        <dbReference type="Rhea" id="RHEA:15609"/>
        <dbReference type="ChEBI" id="CHEBI:15378"/>
        <dbReference type="ChEBI" id="CHEBI:30616"/>
        <dbReference type="ChEBI" id="CHEBI:58017"/>
        <dbReference type="ChEBI" id="CHEBI:78346"/>
        <dbReference type="ChEBI" id="CHEBI:456215"/>
        <dbReference type="EC" id="2.7.6.1"/>
    </reaction>
</comment>
<reference evidence="11" key="1">
    <citation type="journal article" date="2015" name="Proc. Natl. Acad. Sci. U.S.A.">
        <title>Networks of energetic and metabolic interactions define dynamics in microbial communities.</title>
        <authorList>
            <person name="Embree M."/>
            <person name="Liu J.K."/>
            <person name="Al-Bassam M.M."/>
            <person name="Zengler K."/>
        </authorList>
    </citation>
    <scope>NUCLEOTIDE SEQUENCE</scope>
</reference>
<dbReference type="Gene3D" id="3.40.50.2020">
    <property type="match status" value="2"/>
</dbReference>
<dbReference type="SUPFAM" id="SSF53271">
    <property type="entry name" value="PRTase-like"/>
    <property type="match status" value="1"/>
</dbReference>
<evidence type="ECO:0000256" key="4">
    <source>
        <dbReference type="ARBA" id="ARBA00022727"/>
    </source>
</evidence>
<sequence length="314" mass="34898">MDSTPLIFSGSSNPELAQKIADYIGFPLGTLELKRFSDGEIWAKYKENIRGRDVFIIQSTQPPSENLMELLILIDAASRASAKRVTAVIPYFGYARQDRKDQPRVAITAKLVANLLTVAGSNRIITMDLHAAQIQGFFDIPFDHLYASPVFTSVFKDMTDDLVMVSPDMGGIKLARSYARRLNTHIVVLDKRRPEHNLSEVMHVIGDVEGKNVLLVDDLIDTGGTFVSAIDALKKHGAKKVYGTITHPLLSGDAVKRIEDSELETLYVSDTIPLKENVKSSKIVVRTVSELFAEAIIRSYRNESISTLFEIDKS</sequence>
<dbReference type="InterPro" id="IPR029057">
    <property type="entry name" value="PRTase-like"/>
</dbReference>
<evidence type="ECO:0000256" key="3">
    <source>
        <dbReference type="ARBA" id="ARBA00022723"/>
    </source>
</evidence>
<dbReference type="AlphaFoldDB" id="A0A0W8FYZ8"/>
<dbReference type="InterPro" id="IPR037515">
    <property type="entry name" value="Rib-P_diPkinase_bac"/>
</dbReference>
<organism evidence="11">
    <name type="scientific">hydrocarbon metagenome</name>
    <dbReference type="NCBI Taxonomy" id="938273"/>
    <lineage>
        <taxon>unclassified sequences</taxon>
        <taxon>metagenomes</taxon>
        <taxon>ecological metagenomes</taxon>
    </lineage>
</organism>
<keyword evidence="5" id="KW-0547">Nucleotide-binding</keyword>
<dbReference type="Pfam" id="PF13793">
    <property type="entry name" value="Pribosyltran_N"/>
    <property type="match status" value="1"/>
</dbReference>
<feature type="domain" description="Ribose-phosphate pyrophosphokinase N-terminal" evidence="10">
    <location>
        <begin position="7"/>
        <end position="120"/>
    </location>
</feature>
<keyword evidence="2 11" id="KW-0808">Transferase</keyword>
<keyword evidence="6 11" id="KW-0418">Kinase</keyword>
<dbReference type="GO" id="GO:0002189">
    <property type="term" value="C:ribose phosphate diphosphokinase complex"/>
    <property type="evidence" value="ECO:0007669"/>
    <property type="project" value="TreeGrafter"/>
</dbReference>
<dbReference type="PANTHER" id="PTHR10210">
    <property type="entry name" value="RIBOSE-PHOSPHATE DIPHOSPHOKINASE FAMILY MEMBER"/>
    <property type="match status" value="1"/>
</dbReference>
<gene>
    <name evidence="11" type="ORF">ASZ90_004025</name>
</gene>
<accession>A0A0W8FYZ8</accession>
<dbReference type="InterPro" id="IPR005946">
    <property type="entry name" value="Rib-P_diPkinase"/>
</dbReference>
<dbReference type="PROSITE" id="PS00114">
    <property type="entry name" value="PRPP_SYNTHASE"/>
    <property type="match status" value="1"/>
</dbReference>